<keyword evidence="7" id="KW-0539">Nucleus</keyword>
<evidence type="ECO:0000256" key="8">
    <source>
        <dbReference type="PROSITE-ProRule" id="PRU00176"/>
    </source>
</evidence>
<reference evidence="10 11" key="1">
    <citation type="journal article" date="2013" name="Nature">
        <title>Insights into bilaterian evolution from three spiralian genomes.</title>
        <authorList>
            <person name="Simakov O."/>
            <person name="Marletaz F."/>
            <person name="Cho S.J."/>
            <person name="Edsinger-Gonzales E."/>
            <person name="Havlak P."/>
            <person name="Hellsten U."/>
            <person name="Kuo D.H."/>
            <person name="Larsson T."/>
            <person name="Lv J."/>
            <person name="Arendt D."/>
            <person name="Savage R."/>
            <person name="Osoegawa K."/>
            <person name="de Jong P."/>
            <person name="Grimwood J."/>
            <person name="Chapman J.A."/>
            <person name="Shapiro H."/>
            <person name="Aerts A."/>
            <person name="Otillar R.P."/>
            <person name="Terry A.Y."/>
            <person name="Boore J.L."/>
            <person name="Grigoriev I.V."/>
            <person name="Lindberg D.R."/>
            <person name="Seaver E.C."/>
            <person name="Weisblat D.A."/>
            <person name="Putnam N.H."/>
            <person name="Rokhsar D.S."/>
        </authorList>
    </citation>
    <scope>NUCLEOTIDE SEQUENCE [LARGE SCALE GENOMIC DNA]</scope>
</reference>
<dbReference type="Proteomes" id="UP000030746">
    <property type="component" value="Unassembled WGS sequence"/>
</dbReference>
<protein>
    <recommendedName>
        <fullName evidence="9">RRM domain-containing protein</fullName>
    </recommendedName>
</protein>
<feature type="domain" description="RRM" evidence="9">
    <location>
        <begin position="18"/>
        <end position="93"/>
    </location>
</feature>
<keyword evidence="3 8" id="KW-0694">RNA-binding</keyword>
<dbReference type="PANTHER" id="PTHR15528">
    <property type="entry name" value="PEROXISOME PROLIFERATOR ACTIVATED RECEPTOR GAMMA COACTIVATOR 1 PGC-1 -RELATED"/>
    <property type="match status" value="1"/>
</dbReference>
<dbReference type="STRING" id="225164.V4C5M4"/>
<evidence type="ECO:0000259" key="9">
    <source>
        <dbReference type="PROSITE" id="PS50102"/>
    </source>
</evidence>
<dbReference type="SUPFAM" id="SSF54928">
    <property type="entry name" value="RNA-binding domain, RBD"/>
    <property type="match status" value="1"/>
</dbReference>
<dbReference type="KEGG" id="lgi:LOTGIDRAFT_115477"/>
<dbReference type="GeneID" id="20231229"/>
<dbReference type="EMBL" id="KB201362">
    <property type="protein sequence ID" value="ESO96899.1"/>
    <property type="molecule type" value="Genomic_DNA"/>
</dbReference>
<evidence type="ECO:0000256" key="4">
    <source>
        <dbReference type="ARBA" id="ARBA00023015"/>
    </source>
</evidence>
<evidence type="ECO:0000256" key="6">
    <source>
        <dbReference type="ARBA" id="ARBA00023163"/>
    </source>
</evidence>
<dbReference type="GO" id="GO:0005634">
    <property type="term" value="C:nucleus"/>
    <property type="evidence" value="ECO:0007669"/>
    <property type="project" value="UniProtKB-SubCell"/>
</dbReference>
<dbReference type="OrthoDB" id="10047851at2759"/>
<dbReference type="HOGENOM" id="CLU_145651_0_0_1"/>
<keyword evidence="5" id="KW-0010">Activator</keyword>
<proteinExistence type="predicted"/>
<dbReference type="PANTHER" id="PTHR15528:SF11">
    <property type="entry name" value="FI18188P1"/>
    <property type="match status" value="1"/>
</dbReference>
<dbReference type="Pfam" id="PF00076">
    <property type="entry name" value="RRM_1"/>
    <property type="match status" value="1"/>
</dbReference>
<dbReference type="GO" id="GO:0045944">
    <property type="term" value="P:positive regulation of transcription by RNA polymerase II"/>
    <property type="evidence" value="ECO:0007669"/>
    <property type="project" value="TreeGrafter"/>
</dbReference>
<gene>
    <name evidence="10" type="ORF">LOTGIDRAFT_115477</name>
</gene>
<dbReference type="AlphaFoldDB" id="V4C5M4"/>
<dbReference type="GO" id="GO:0003723">
    <property type="term" value="F:RNA binding"/>
    <property type="evidence" value="ECO:0007669"/>
    <property type="project" value="UniProtKB-UniRule"/>
</dbReference>
<dbReference type="RefSeq" id="XP_009052394.1">
    <property type="nucleotide sequence ID" value="XM_009054146.1"/>
</dbReference>
<organism evidence="10 11">
    <name type="scientific">Lottia gigantea</name>
    <name type="common">Giant owl limpet</name>
    <dbReference type="NCBI Taxonomy" id="225164"/>
    <lineage>
        <taxon>Eukaryota</taxon>
        <taxon>Metazoa</taxon>
        <taxon>Spiralia</taxon>
        <taxon>Lophotrochozoa</taxon>
        <taxon>Mollusca</taxon>
        <taxon>Gastropoda</taxon>
        <taxon>Patellogastropoda</taxon>
        <taxon>Lottioidea</taxon>
        <taxon>Lottiidae</taxon>
        <taxon>Lottia</taxon>
    </lineage>
</organism>
<evidence type="ECO:0000256" key="2">
    <source>
        <dbReference type="ARBA" id="ARBA00022553"/>
    </source>
</evidence>
<dbReference type="InterPro" id="IPR000504">
    <property type="entry name" value="RRM_dom"/>
</dbReference>
<evidence type="ECO:0000256" key="1">
    <source>
        <dbReference type="ARBA" id="ARBA00004123"/>
    </source>
</evidence>
<dbReference type="InterPro" id="IPR034605">
    <property type="entry name" value="PGC-1"/>
</dbReference>
<accession>V4C5M4</accession>
<comment type="subcellular location">
    <subcellularLocation>
        <location evidence="1">Nucleus</location>
    </subcellularLocation>
</comment>
<evidence type="ECO:0000313" key="10">
    <source>
        <dbReference type="EMBL" id="ESO96899.1"/>
    </source>
</evidence>
<keyword evidence="2" id="KW-0597">Phosphoprotein</keyword>
<dbReference type="PROSITE" id="PS50102">
    <property type="entry name" value="RRM"/>
    <property type="match status" value="1"/>
</dbReference>
<sequence length="139" mass="15997">MALTSISSKPLTLQKERRIVYVGRIPTDFTKSDLRKRFDRFGEITNVSTHFREYGDNYGFVTFAYTCDAFAAIEKGNAVPGEMKFDLCFGGRRQFCDTEYADLDGNNDEEDMFQPIVKPKAPVSDFDELLRQAQQKIKR</sequence>
<dbReference type="OMA" id="HEPLCKY"/>
<name>V4C5M4_LOTGI</name>
<evidence type="ECO:0000256" key="3">
    <source>
        <dbReference type="ARBA" id="ARBA00022884"/>
    </source>
</evidence>
<keyword evidence="6" id="KW-0804">Transcription</keyword>
<dbReference type="CTD" id="20231229"/>
<keyword evidence="4" id="KW-0805">Transcription regulation</keyword>
<evidence type="ECO:0000313" key="11">
    <source>
        <dbReference type="Proteomes" id="UP000030746"/>
    </source>
</evidence>
<evidence type="ECO:0000256" key="7">
    <source>
        <dbReference type="ARBA" id="ARBA00023242"/>
    </source>
</evidence>
<dbReference type="InterPro" id="IPR012677">
    <property type="entry name" value="Nucleotide-bd_a/b_plait_sf"/>
</dbReference>
<dbReference type="Gene3D" id="3.30.70.330">
    <property type="match status" value="1"/>
</dbReference>
<dbReference type="InterPro" id="IPR035979">
    <property type="entry name" value="RBD_domain_sf"/>
</dbReference>
<keyword evidence="11" id="KW-1185">Reference proteome</keyword>
<evidence type="ECO:0000256" key="5">
    <source>
        <dbReference type="ARBA" id="ARBA00023159"/>
    </source>
</evidence>
<dbReference type="GO" id="GO:0003712">
    <property type="term" value="F:transcription coregulator activity"/>
    <property type="evidence" value="ECO:0007669"/>
    <property type="project" value="InterPro"/>
</dbReference>
<dbReference type="SMART" id="SM00360">
    <property type="entry name" value="RRM"/>
    <property type="match status" value="1"/>
</dbReference>